<dbReference type="Proteomes" id="UP001283341">
    <property type="component" value="Unassembled WGS sequence"/>
</dbReference>
<name>A0AAE0IQ82_9PEZI</name>
<reference evidence="2" key="2">
    <citation type="submission" date="2023-06" db="EMBL/GenBank/DDBJ databases">
        <authorList>
            <consortium name="Lawrence Berkeley National Laboratory"/>
            <person name="Haridas S."/>
            <person name="Hensen N."/>
            <person name="Bonometti L."/>
            <person name="Westerberg I."/>
            <person name="Brannstrom I.O."/>
            <person name="Guillou S."/>
            <person name="Cros-Aarteil S."/>
            <person name="Calhoun S."/>
            <person name="Kuo A."/>
            <person name="Mondo S."/>
            <person name="Pangilinan J."/>
            <person name="Riley R."/>
            <person name="Labutti K."/>
            <person name="Andreopoulos B."/>
            <person name="Lipzen A."/>
            <person name="Chen C."/>
            <person name="Yanf M."/>
            <person name="Daum C."/>
            <person name="Ng V."/>
            <person name="Clum A."/>
            <person name="Steindorff A."/>
            <person name="Ohm R."/>
            <person name="Martin F."/>
            <person name="Silar P."/>
            <person name="Natvig D."/>
            <person name="Lalanne C."/>
            <person name="Gautier V."/>
            <person name="Ament-Velasquez S.L."/>
            <person name="Kruys A."/>
            <person name="Hutchinson M.I."/>
            <person name="Powell A.J."/>
            <person name="Barry K."/>
            <person name="Miller A.N."/>
            <person name="Grigoriev I.V."/>
            <person name="Debuchy R."/>
            <person name="Gladieux P."/>
            <person name="Thoren M.H."/>
            <person name="Johannesson H."/>
        </authorList>
    </citation>
    <scope>NUCLEOTIDE SEQUENCE</scope>
    <source>
        <strain evidence="2">CBS 118394</strain>
    </source>
</reference>
<sequence>MIQLGLSGTFPGRWPSRAYRGPYKPSASRGTSDLESGLIGTPRVAPHRCGLKPKRSCLKGSRERALLSRRLEESSDREDDYDVSVQGARRMKYREKSNYADLDVRCIITGNIYRSHGRSRAEWKVQTADDRRQRRKENTESTVRQILEEMRMIAEEMRAMSRSRLRASHFPVEFSLRISWVGTHISGIYLEKDSKGMDNEALARREIEDVEVGLRHDLAHGNMVRNQQAGDCPIKHKCDRSRHPAVMMSSQTGRTHLENQERIYIAASRRGDHSIEARVALARMASKIHKWRTGKGFRITHEIVMNEEMYEEEEDVIPTM</sequence>
<dbReference type="EMBL" id="JAUEDM010000001">
    <property type="protein sequence ID" value="KAK3329291.1"/>
    <property type="molecule type" value="Genomic_DNA"/>
</dbReference>
<proteinExistence type="predicted"/>
<keyword evidence="3" id="KW-1185">Reference proteome</keyword>
<feature type="region of interest" description="Disordered" evidence="1">
    <location>
        <begin position="17"/>
        <end position="46"/>
    </location>
</feature>
<evidence type="ECO:0000313" key="2">
    <source>
        <dbReference type="EMBL" id="KAK3329291.1"/>
    </source>
</evidence>
<gene>
    <name evidence="2" type="ORF">B0H66DRAFT_526680</name>
</gene>
<comment type="caution">
    <text evidence="2">The sequence shown here is derived from an EMBL/GenBank/DDBJ whole genome shotgun (WGS) entry which is preliminary data.</text>
</comment>
<protein>
    <submittedName>
        <fullName evidence="2">Uncharacterized protein</fullName>
    </submittedName>
</protein>
<accession>A0AAE0IQ82</accession>
<evidence type="ECO:0000313" key="3">
    <source>
        <dbReference type="Proteomes" id="UP001283341"/>
    </source>
</evidence>
<organism evidence="2 3">
    <name type="scientific">Apodospora peruviana</name>
    <dbReference type="NCBI Taxonomy" id="516989"/>
    <lineage>
        <taxon>Eukaryota</taxon>
        <taxon>Fungi</taxon>
        <taxon>Dikarya</taxon>
        <taxon>Ascomycota</taxon>
        <taxon>Pezizomycotina</taxon>
        <taxon>Sordariomycetes</taxon>
        <taxon>Sordariomycetidae</taxon>
        <taxon>Sordariales</taxon>
        <taxon>Lasiosphaeriaceae</taxon>
        <taxon>Apodospora</taxon>
    </lineage>
</organism>
<reference evidence="2" key="1">
    <citation type="journal article" date="2023" name="Mol. Phylogenet. Evol.">
        <title>Genome-scale phylogeny and comparative genomics of the fungal order Sordariales.</title>
        <authorList>
            <person name="Hensen N."/>
            <person name="Bonometti L."/>
            <person name="Westerberg I."/>
            <person name="Brannstrom I.O."/>
            <person name="Guillou S."/>
            <person name="Cros-Aarteil S."/>
            <person name="Calhoun S."/>
            <person name="Haridas S."/>
            <person name="Kuo A."/>
            <person name="Mondo S."/>
            <person name="Pangilinan J."/>
            <person name="Riley R."/>
            <person name="LaButti K."/>
            <person name="Andreopoulos B."/>
            <person name="Lipzen A."/>
            <person name="Chen C."/>
            <person name="Yan M."/>
            <person name="Daum C."/>
            <person name="Ng V."/>
            <person name="Clum A."/>
            <person name="Steindorff A."/>
            <person name="Ohm R.A."/>
            <person name="Martin F."/>
            <person name="Silar P."/>
            <person name="Natvig D.O."/>
            <person name="Lalanne C."/>
            <person name="Gautier V."/>
            <person name="Ament-Velasquez S.L."/>
            <person name="Kruys A."/>
            <person name="Hutchinson M.I."/>
            <person name="Powell A.J."/>
            <person name="Barry K."/>
            <person name="Miller A.N."/>
            <person name="Grigoriev I.V."/>
            <person name="Debuchy R."/>
            <person name="Gladieux P."/>
            <person name="Hiltunen Thoren M."/>
            <person name="Johannesson H."/>
        </authorList>
    </citation>
    <scope>NUCLEOTIDE SEQUENCE</scope>
    <source>
        <strain evidence="2">CBS 118394</strain>
    </source>
</reference>
<evidence type="ECO:0000256" key="1">
    <source>
        <dbReference type="SAM" id="MobiDB-lite"/>
    </source>
</evidence>
<dbReference type="AlphaFoldDB" id="A0AAE0IQ82"/>